<dbReference type="SUPFAM" id="SSF160467">
    <property type="entry name" value="PH0987 N-terminal domain-like"/>
    <property type="match status" value="1"/>
</dbReference>
<dbReference type="NCBIfam" id="TIGR00370">
    <property type="entry name" value="5-oxoprolinase subunit PxpB"/>
    <property type="match status" value="1"/>
</dbReference>
<evidence type="ECO:0000256" key="3">
    <source>
        <dbReference type="ARBA" id="ARBA00022840"/>
    </source>
</evidence>
<dbReference type="Gene3D" id="2.40.100.10">
    <property type="entry name" value="Cyclophilin-like"/>
    <property type="match status" value="1"/>
</dbReference>
<comment type="caution">
    <text evidence="5">The sequence shown here is derived from an EMBL/GenBank/DDBJ whole genome shotgun (WGS) entry which is preliminary data.</text>
</comment>
<dbReference type="RefSeq" id="WP_186870714.1">
    <property type="nucleotide sequence ID" value="NZ_JACOOL010000011.1"/>
</dbReference>
<gene>
    <name evidence="5" type="primary">pxpB</name>
    <name evidence="5" type="ORF">H8S33_14510</name>
</gene>
<evidence type="ECO:0000259" key="4">
    <source>
        <dbReference type="SMART" id="SM00796"/>
    </source>
</evidence>
<dbReference type="Proteomes" id="UP000637359">
    <property type="component" value="Unassembled WGS sequence"/>
</dbReference>
<keyword evidence="2 5" id="KW-0378">Hydrolase</keyword>
<dbReference type="Gene3D" id="3.30.1360.40">
    <property type="match status" value="1"/>
</dbReference>
<keyword evidence="1" id="KW-0547">Nucleotide-binding</keyword>
<dbReference type="SUPFAM" id="SSF50891">
    <property type="entry name" value="Cyclophilin-like"/>
    <property type="match status" value="1"/>
</dbReference>
<evidence type="ECO:0000256" key="2">
    <source>
        <dbReference type="ARBA" id="ARBA00022801"/>
    </source>
</evidence>
<dbReference type="PANTHER" id="PTHR34698:SF2">
    <property type="entry name" value="5-OXOPROLINASE SUBUNIT B"/>
    <property type="match status" value="1"/>
</dbReference>
<dbReference type="Pfam" id="PF02682">
    <property type="entry name" value="CT_C_D"/>
    <property type="match status" value="1"/>
</dbReference>
<organism evidence="5 6">
    <name type="scientific">Ornithinibacillus hominis</name>
    <dbReference type="NCBI Taxonomy" id="2763055"/>
    <lineage>
        <taxon>Bacteria</taxon>
        <taxon>Bacillati</taxon>
        <taxon>Bacillota</taxon>
        <taxon>Bacilli</taxon>
        <taxon>Bacillales</taxon>
        <taxon>Bacillaceae</taxon>
        <taxon>Ornithinibacillus</taxon>
    </lineage>
</organism>
<proteinExistence type="predicted"/>
<dbReference type="EC" id="3.5.2.9" evidence="5"/>
<reference evidence="5" key="1">
    <citation type="submission" date="2020-08" db="EMBL/GenBank/DDBJ databases">
        <title>Genome public.</title>
        <authorList>
            <person name="Liu C."/>
            <person name="Sun Q."/>
        </authorList>
    </citation>
    <scope>NUCLEOTIDE SEQUENCE</scope>
    <source>
        <strain evidence="5">BX22</strain>
    </source>
</reference>
<dbReference type="InterPro" id="IPR010016">
    <property type="entry name" value="PxpB"/>
</dbReference>
<evidence type="ECO:0000313" key="6">
    <source>
        <dbReference type="Proteomes" id="UP000637359"/>
    </source>
</evidence>
<dbReference type="GO" id="GO:0005524">
    <property type="term" value="F:ATP binding"/>
    <property type="evidence" value="ECO:0007669"/>
    <property type="project" value="UniProtKB-KW"/>
</dbReference>
<evidence type="ECO:0000313" key="5">
    <source>
        <dbReference type="EMBL" id="MBC5638006.1"/>
    </source>
</evidence>
<dbReference type="InterPro" id="IPR003833">
    <property type="entry name" value="CT_C_D"/>
</dbReference>
<dbReference type="GO" id="GO:0017168">
    <property type="term" value="F:5-oxoprolinase (ATP-hydrolyzing) activity"/>
    <property type="evidence" value="ECO:0007669"/>
    <property type="project" value="UniProtKB-EC"/>
</dbReference>
<dbReference type="EMBL" id="JACOOL010000011">
    <property type="protein sequence ID" value="MBC5638006.1"/>
    <property type="molecule type" value="Genomic_DNA"/>
</dbReference>
<sequence>MNVTFNIAGDQSILVTFSRQHIRNETSKSVRKLAELVEQKKVVGMEEVILGYSSLLVHYNPMKITYESMLQILKELLQQIDLSKREQTNQVEIPVLYGGALGPDLADVAHYHNLSEEEVIRIHTTPSYTVNFLGFTPGFPFLSGLSSKIATPRLANPRARIHAGSVGIANNQTGIYPVISPGGWRLIGHTPITLYDPQRNNPFLLSPGDRVTFKAITKEEHDQLIRQQQGGDSYI</sequence>
<evidence type="ECO:0000256" key="1">
    <source>
        <dbReference type="ARBA" id="ARBA00022741"/>
    </source>
</evidence>
<keyword evidence="6" id="KW-1185">Reference proteome</keyword>
<dbReference type="PANTHER" id="PTHR34698">
    <property type="entry name" value="5-OXOPROLINASE SUBUNIT B"/>
    <property type="match status" value="1"/>
</dbReference>
<dbReference type="SMART" id="SM00796">
    <property type="entry name" value="AHS1"/>
    <property type="match status" value="1"/>
</dbReference>
<accession>A0A923L7W2</accession>
<feature type="domain" description="Carboxyltransferase" evidence="4">
    <location>
        <begin position="3"/>
        <end position="205"/>
    </location>
</feature>
<name>A0A923L7W2_9BACI</name>
<keyword evidence="3" id="KW-0067">ATP-binding</keyword>
<dbReference type="AlphaFoldDB" id="A0A923L7W2"/>
<dbReference type="InterPro" id="IPR029000">
    <property type="entry name" value="Cyclophilin-like_dom_sf"/>
</dbReference>
<protein>
    <submittedName>
        <fullName evidence="5">5-oxoprolinase subunit PxpB</fullName>
        <ecNumber evidence="5">3.5.2.9</ecNumber>
    </submittedName>
</protein>